<feature type="domain" description="UPF3" evidence="6">
    <location>
        <begin position="35"/>
        <end position="206"/>
    </location>
</feature>
<evidence type="ECO:0000256" key="2">
    <source>
        <dbReference type="ARBA" id="ARBA00005991"/>
    </source>
</evidence>
<dbReference type="PANTHER" id="PTHR13112">
    <property type="entry name" value="UPF3 REGULATOR OF NONSENSE TRANSCRIPTS-LIKE PROTEIN"/>
    <property type="match status" value="1"/>
</dbReference>
<feature type="compositionally biased region" description="Gly residues" evidence="5">
    <location>
        <begin position="528"/>
        <end position="555"/>
    </location>
</feature>
<comment type="subcellular location">
    <subcellularLocation>
        <location evidence="1">Nucleus</location>
    </subcellularLocation>
</comment>
<evidence type="ECO:0000259" key="6">
    <source>
        <dbReference type="Pfam" id="PF03467"/>
    </source>
</evidence>
<dbReference type="HOGENOM" id="CLU_018549_0_0_1"/>
<evidence type="ECO:0000313" key="8">
    <source>
        <dbReference type="Proteomes" id="UP000016931"/>
    </source>
</evidence>
<feature type="region of interest" description="Disordered" evidence="5">
    <location>
        <begin position="203"/>
        <end position="456"/>
    </location>
</feature>
<dbReference type="EMBL" id="KB456269">
    <property type="protein sequence ID" value="EMF09560.1"/>
    <property type="molecule type" value="Genomic_DNA"/>
</dbReference>
<dbReference type="Gene3D" id="3.30.70.330">
    <property type="match status" value="2"/>
</dbReference>
<dbReference type="CDD" id="cd12455">
    <property type="entry name" value="RRM_like_Smg4_UPF3"/>
    <property type="match status" value="1"/>
</dbReference>
<dbReference type="PANTHER" id="PTHR13112:SF0">
    <property type="entry name" value="FI21285P1"/>
    <property type="match status" value="1"/>
</dbReference>
<keyword evidence="8" id="KW-1185">Reference proteome</keyword>
<protein>
    <submittedName>
        <fullName evidence="7">Smg4_UPF3-domain-containing protein</fullName>
    </submittedName>
</protein>
<dbReference type="GO" id="GO:0005737">
    <property type="term" value="C:cytoplasm"/>
    <property type="evidence" value="ECO:0007669"/>
    <property type="project" value="TreeGrafter"/>
</dbReference>
<dbReference type="SUPFAM" id="SSF54928">
    <property type="entry name" value="RNA-binding domain, RBD"/>
    <property type="match status" value="2"/>
</dbReference>
<dbReference type="CDD" id="cd00590">
    <property type="entry name" value="RRM_SF"/>
    <property type="match status" value="1"/>
</dbReference>
<dbReference type="InterPro" id="IPR039722">
    <property type="entry name" value="Upf3"/>
</dbReference>
<dbReference type="OrthoDB" id="18087at2759"/>
<dbReference type="GO" id="GO:0003729">
    <property type="term" value="F:mRNA binding"/>
    <property type="evidence" value="ECO:0007669"/>
    <property type="project" value="TreeGrafter"/>
</dbReference>
<dbReference type="InterPro" id="IPR005120">
    <property type="entry name" value="UPF3_dom"/>
</dbReference>
<reference evidence="7 8" key="1">
    <citation type="journal article" date="2012" name="PLoS Pathog.">
        <title>Diverse lifestyles and strategies of plant pathogenesis encoded in the genomes of eighteen Dothideomycetes fungi.</title>
        <authorList>
            <person name="Ohm R.A."/>
            <person name="Feau N."/>
            <person name="Henrissat B."/>
            <person name="Schoch C.L."/>
            <person name="Horwitz B.A."/>
            <person name="Barry K.W."/>
            <person name="Condon B.J."/>
            <person name="Copeland A.C."/>
            <person name="Dhillon B."/>
            <person name="Glaser F."/>
            <person name="Hesse C.N."/>
            <person name="Kosti I."/>
            <person name="LaButti K."/>
            <person name="Lindquist E.A."/>
            <person name="Lucas S."/>
            <person name="Salamov A.A."/>
            <person name="Bradshaw R.E."/>
            <person name="Ciuffetti L."/>
            <person name="Hamelin R.C."/>
            <person name="Kema G.H.J."/>
            <person name="Lawrence C."/>
            <person name="Scott J.A."/>
            <person name="Spatafora J.W."/>
            <person name="Turgeon B.G."/>
            <person name="de Wit P.J.G.M."/>
            <person name="Zhong S."/>
            <person name="Goodwin S.B."/>
            <person name="Grigoriev I.V."/>
        </authorList>
    </citation>
    <scope>NUCLEOTIDE SEQUENCE [LARGE SCALE GENOMIC DNA]</scope>
    <source>
        <strain evidence="7 8">SO2202</strain>
    </source>
</reference>
<evidence type="ECO:0000256" key="4">
    <source>
        <dbReference type="ARBA" id="ARBA00023242"/>
    </source>
</evidence>
<feature type="compositionally biased region" description="Low complexity" evidence="5">
    <location>
        <begin position="388"/>
        <end position="423"/>
    </location>
</feature>
<accession>N1QDL7</accession>
<dbReference type="InterPro" id="IPR012677">
    <property type="entry name" value="Nucleotide-bd_a/b_plait_sf"/>
</dbReference>
<evidence type="ECO:0000256" key="3">
    <source>
        <dbReference type="ARBA" id="ARBA00023161"/>
    </source>
</evidence>
<feature type="compositionally biased region" description="Low complexity" evidence="5">
    <location>
        <begin position="556"/>
        <end position="569"/>
    </location>
</feature>
<dbReference type="eggNOG" id="KOG1295">
    <property type="taxonomic scope" value="Eukaryota"/>
</dbReference>
<gene>
    <name evidence="7" type="ORF">SEPMUDRAFT_151536</name>
</gene>
<organism evidence="7 8">
    <name type="scientific">Sphaerulina musiva (strain SO2202)</name>
    <name type="common">Poplar stem canker fungus</name>
    <name type="synonym">Septoria musiva</name>
    <dbReference type="NCBI Taxonomy" id="692275"/>
    <lineage>
        <taxon>Eukaryota</taxon>
        <taxon>Fungi</taxon>
        <taxon>Dikarya</taxon>
        <taxon>Ascomycota</taxon>
        <taxon>Pezizomycotina</taxon>
        <taxon>Dothideomycetes</taxon>
        <taxon>Dothideomycetidae</taxon>
        <taxon>Mycosphaerellales</taxon>
        <taxon>Mycosphaerellaceae</taxon>
        <taxon>Sphaerulina</taxon>
    </lineage>
</organism>
<proteinExistence type="inferred from homology"/>
<keyword evidence="3" id="KW-0866">Nonsense-mediated mRNA decay</keyword>
<feature type="region of interest" description="Disordered" evidence="5">
    <location>
        <begin position="523"/>
        <end position="582"/>
    </location>
</feature>
<dbReference type="RefSeq" id="XP_016757681.1">
    <property type="nucleotide sequence ID" value="XM_016906877.1"/>
</dbReference>
<feature type="compositionally biased region" description="Low complexity" evidence="5">
    <location>
        <begin position="311"/>
        <end position="341"/>
    </location>
</feature>
<evidence type="ECO:0000256" key="1">
    <source>
        <dbReference type="ARBA" id="ARBA00004123"/>
    </source>
</evidence>
<dbReference type="STRING" id="692275.N1QDL7"/>
<comment type="similarity">
    <text evidence="2">Belongs to the RENT3 family.</text>
</comment>
<evidence type="ECO:0000313" key="7">
    <source>
        <dbReference type="EMBL" id="EMF09560.1"/>
    </source>
</evidence>
<dbReference type="AlphaFoldDB" id="N1QDL7"/>
<keyword evidence="4" id="KW-0539">Nucleus</keyword>
<dbReference type="Pfam" id="PF03467">
    <property type="entry name" value="Smg4_UPF3"/>
    <property type="match status" value="1"/>
</dbReference>
<dbReference type="Proteomes" id="UP000016931">
    <property type="component" value="Unassembled WGS sequence"/>
</dbReference>
<evidence type="ECO:0000256" key="5">
    <source>
        <dbReference type="SAM" id="MobiDB-lite"/>
    </source>
</evidence>
<dbReference type="GO" id="GO:0045727">
    <property type="term" value="P:positive regulation of translation"/>
    <property type="evidence" value="ECO:0007669"/>
    <property type="project" value="TreeGrafter"/>
</dbReference>
<dbReference type="GO" id="GO:0005730">
    <property type="term" value="C:nucleolus"/>
    <property type="evidence" value="ECO:0007669"/>
    <property type="project" value="TreeGrafter"/>
</dbReference>
<feature type="compositionally biased region" description="Low complexity" evidence="5">
    <location>
        <begin position="430"/>
        <end position="446"/>
    </location>
</feature>
<feature type="compositionally biased region" description="Basic and acidic residues" evidence="5">
    <location>
        <begin position="203"/>
        <end position="244"/>
    </location>
</feature>
<dbReference type="GeneID" id="27904014"/>
<sequence length="582" mass="60831">MPPKVLAKTEGAKGLLPVNAATRAAATAPKPPAPRLKLEVRRLPPGLTLEEFEGILGDEWKLGNGKVDWLEYRQGKVKLSLGKVPEQSRAYVHLVDEAAISAFEARFLAVTFQDKAGTYRNPDMKHLPPTLGFAPNQRTTINTKLRSDNRQGTIDQDPEFIAFLEAETQPIARSAAIDSVSVDSETPEKVVIKSTPLIEALREKKASKAKAVESNKSDKKDGKGHARNESKNDAAPEKPAKETKNQQQQQKLENAAKEAVKAVNKQVASKQLKDQQRPASPQQPQQKAQSQAKGKKASQAVARDAGGGKGAESAKADAGGATRRDNNTPAKPAANTATSKAVTPADAAGGKQTAPRAPRQRGNADGIKKMLQKDLAGIRPKNAPAAGASKPTVPTTSTTATSGSASSPAATPTATKEQPQKQSPKPPTAPKALAQAKQQQQPPATTVSTTKAYLKHANPSQGMTEILIQQALSQFGEVANVTIDPRKGTAIAIFKDPEGLKKAFVAKKVPVANGNVEILEWKERSAGQSGGNRTGGFRGGRGGGGARGGRSGNAGSGAAHASAASAQSAQPATQPPKAANGS</sequence>
<dbReference type="InterPro" id="IPR035979">
    <property type="entry name" value="RBD_domain_sf"/>
</dbReference>
<dbReference type="GO" id="GO:0000184">
    <property type="term" value="P:nuclear-transcribed mRNA catabolic process, nonsense-mediated decay"/>
    <property type="evidence" value="ECO:0007669"/>
    <property type="project" value="UniProtKB-KW"/>
</dbReference>
<name>N1QDL7_SPHMS</name>
<feature type="compositionally biased region" description="Low complexity" evidence="5">
    <location>
        <begin position="277"/>
        <end position="300"/>
    </location>
</feature>
<dbReference type="OMA" id="QYKPGKV"/>